<evidence type="ECO:0000313" key="4">
    <source>
        <dbReference type="WBParaSite" id="HPLM_0001224101-mRNA-1"/>
    </source>
</evidence>
<sequence>MAVDSSTEQSRPTRRDRVFRRRISDEVARTKACTVLVCLLSVLIFYFISTLLPENLGSKPEFDNENTTA</sequence>
<protein>
    <submittedName>
        <fullName evidence="4">OppC_N domain-containing protein</fullName>
    </submittedName>
</protein>
<keyword evidence="1" id="KW-0812">Transmembrane</keyword>
<accession>A0A0N4WM31</accession>
<evidence type="ECO:0000256" key="1">
    <source>
        <dbReference type="SAM" id="Phobius"/>
    </source>
</evidence>
<dbReference type="EMBL" id="UZAF01017800">
    <property type="protein sequence ID" value="VDO45091.1"/>
    <property type="molecule type" value="Genomic_DNA"/>
</dbReference>
<gene>
    <name evidence="2" type="ORF">HPLM_LOCUS12233</name>
</gene>
<proteinExistence type="predicted"/>
<name>A0A0N4WM31_HAEPC</name>
<keyword evidence="3" id="KW-1185">Reference proteome</keyword>
<dbReference type="OrthoDB" id="5826097at2759"/>
<dbReference type="AlphaFoldDB" id="A0A0N4WM31"/>
<feature type="transmembrane region" description="Helical" evidence="1">
    <location>
        <begin position="32"/>
        <end position="52"/>
    </location>
</feature>
<dbReference type="WBParaSite" id="HPLM_0001224101-mRNA-1">
    <property type="protein sequence ID" value="HPLM_0001224101-mRNA-1"/>
    <property type="gene ID" value="HPLM_0001224101"/>
</dbReference>
<reference evidence="2 3" key="2">
    <citation type="submission" date="2018-11" db="EMBL/GenBank/DDBJ databases">
        <authorList>
            <consortium name="Pathogen Informatics"/>
        </authorList>
    </citation>
    <scope>NUCLEOTIDE SEQUENCE [LARGE SCALE GENOMIC DNA]</scope>
    <source>
        <strain evidence="2 3">MHpl1</strain>
    </source>
</reference>
<keyword evidence="1" id="KW-1133">Transmembrane helix</keyword>
<organism evidence="4">
    <name type="scientific">Haemonchus placei</name>
    <name type="common">Barber's pole worm</name>
    <dbReference type="NCBI Taxonomy" id="6290"/>
    <lineage>
        <taxon>Eukaryota</taxon>
        <taxon>Metazoa</taxon>
        <taxon>Ecdysozoa</taxon>
        <taxon>Nematoda</taxon>
        <taxon>Chromadorea</taxon>
        <taxon>Rhabditida</taxon>
        <taxon>Rhabditina</taxon>
        <taxon>Rhabditomorpha</taxon>
        <taxon>Strongyloidea</taxon>
        <taxon>Trichostrongylidae</taxon>
        <taxon>Haemonchus</taxon>
    </lineage>
</organism>
<evidence type="ECO:0000313" key="2">
    <source>
        <dbReference type="EMBL" id="VDO45091.1"/>
    </source>
</evidence>
<dbReference type="Proteomes" id="UP000268014">
    <property type="component" value="Unassembled WGS sequence"/>
</dbReference>
<keyword evidence="1" id="KW-0472">Membrane</keyword>
<reference evidence="4" key="1">
    <citation type="submission" date="2017-02" db="UniProtKB">
        <authorList>
            <consortium name="WormBaseParasite"/>
        </authorList>
    </citation>
    <scope>IDENTIFICATION</scope>
</reference>
<evidence type="ECO:0000313" key="3">
    <source>
        <dbReference type="Proteomes" id="UP000268014"/>
    </source>
</evidence>